<reference evidence="1" key="2">
    <citation type="submission" date="2025-09" db="UniProtKB">
        <authorList>
            <consortium name="Ensembl"/>
        </authorList>
    </citation>
    <scope>IDENTIFICATION</scope>
</reference>
<reference evidence="1" key="1">
    <citation type="submission" date="2025-08" db="UniProtKB">
        <authorList>
            <consortium name="Ensembl"/>
        </authorList>
    </citation>
    <scope>IDENTIFICATION</scope>
</reference>
<evidence type="ECO:0000313" key="2">
    <source>
        <dbReference type="Proteomes" id="UP000694396"/>
    </source>
</evidence>
<dbReference type="InterPro" id="IPR009072">
    <property type="entry name" value="Histone-fold"/>
</dbReference>
<name>A0A8C3QRU1_9PASS</name>
<dbReference type="Proteomes" id="UP000694396">
    <property type="component" value="Unplaced"/>
</dbReference>
<dbReference type="GO" id="GO:0046982">
    <property type="term" value="F:protein heterodimerization activity"/>
    <property type="evidence" value="ECO:0007669"/>
    <property type="project" value="InterPro"/>
</dbReference>
<dbReference type="Gene3D" id="1.10.20.10">
    <property type="entry name" value="Histone, subunit A"/>
    <property type="match status" value="1"/>
</dbReference>
<sequence>KDVWMWWVNDGLSNDVALEASRLSHCGRRSHLGHREVVLAMKLVLLRELYKPPPGS</sequence>
<dbReference type="Ensembl" id="ENSCRFT00000010241.1">
    <property type="protein sequence ID" value="ENSCRFP00000009886.1"/>
    <property type="gene ID" value="ENSCRFG00000007726.1"/>
</dbReference>
<accession>A0A8C3QRU1</accession>
<keyword evidence="2" id="KW-1185">Reference proteome</keyword>
<organism evidence="1 2">
    <name type="scientific">Cyanoderma ruficeps</name>
    <name type="common">rufous-capped babbler</name>
    <dbReference type="NCBI Taxonomy" id="181631"/>
    <lineage>
        <taxon>Eukaryota</taxon>
        <taxon>Metazoa</taxon>
        <taxon>Chordata</taxon>
        <taxon>Craniata</taxon>
        <taxon>Vertebrata</taxon>
        <taxon>Euteleostomi</taxon>
        <taxon>Archelosauria</taxon>
        <taxon>Archosauria</taxon>
        <taxon>Dinosauria</taxon>
        <taxon>Saurischia</taxon>
        <taxon>Theropoda</taxon>
        <taxon>Coelurosauria</taxon>
        <taxon>Aves</taxon>
        <taxon>Neognathae</taxon>
        <taxon>Neoaves</taxon>
        <taxon>Telluraves</taxon>
        <taxon>Australaves</taxon>
        <taxon>Passeriformes</taxon>
        <taxon>Sylvioidea</taxon>
        <taxon>Timaliidae</taxon>
        <taxon>Cyanoderma</taxon>
    </lineage>
</organism>
<dbReference type="SUPFAM" id="SSF47113">
    <property type="entry name" value="Histone-fold"/>
    <property type="match status" value="1"/>
</dbReference>
<protein>
    <submittedName>
        <fullName evidence="1">Uncharacterized protein</fullName>
    </submittedName>
</protein>
<evidence type="ECO:0000313" key="1">
    <source>
        <dbReference type="Ensembl" id="ENSCRFP00000009886.1"/>
    </source>
</evidence>
<proteinExistence type="predicted"/>
<dbReference type="AlphaFoldDB" id="A0A8C3QRU1"/>